<dbReference type="Pfam" id="PF06500">
    <property type="entry name" value="FrsA-like"/>
    <property type="match status" value="1"/>
</dbReference>
<sequence length="362" mass="40798">MHDVVELKRYVEVHARGQRIQGYRDILGRIGSDEGDGPGTWVAEWSRAGEDLAREGRPLEASRHFAMARFPYVDGPGRHRALERCAQTLEEWQRERAPELERLDVVLPGGRVRCWSTGLSTTRRLPLVLIMGGIVTVKEQWVPALVRLRRLGLAAVVTEMPGVGENTLPYDAKSWRMLSGILDTVADRARVERTYAMALSFSGHMALRCALDDARLRGVVTVGAPVHDFFTDARWQARVPRITVDTLARLTDGTPRHVLGHMADFALGDEQLAALEIPVHYTASLRDEIIPGSETRRLRDHVRALTLLEHDDVHGAPRHTAETQLWCVRSLLRMEQPRGPRAAVLDLMWRAARARRRLAPRS</sequence>
<protein>
    <submittedName>
        <fullName evidence="1">ChlD4</fullName>
    </submittedName>
</protein>
<dbReference type="EMBL" id="DQ116941">
    <property type="protein sequence ID" value="AAZ77706.1"/>
    <property type="molecule type" value="Genomic_DNA"/>
</dbReference>
<proteinExistence type="predicted"/>
<organism evidence="1">
    <name type="scientific">Streptomyces antibioticus</name>
    <dbReference type="NCBI Taxonomy" id="1890"/>
    <lineage>
        <taxon>Bacteria</taxon>
        <taxon>Bacillati</taxon>
        <taxon>Actinomycetota</taxon>
        <taxon>Actinomycetes</taxon>
        <taxon>Kitasatosporales</taxon>
        <taxon>Streptomycetaceae</taxon>
        <taxon>Streptomyces</taxon>
    </lineage>
</organism>
<dbReference type="SUPFAM" id="SSF53474">
    <property type="entry name" value="alpha/beta-Hydrolases"/>
    <property type="match status" value="1"/>
</dbReference>
<dbReference type="AlphaFoldDB" id="Q0R4L5"/>
<reference evidence="1" key="1">
    <citation type="journal article" date="2006" name="Chem. Biol.">
        <title>Genetic characterization of the chlorothricin gene cluster as a model for spirotetronate antibiotic biosynthesis.</title>
        <authorList>
            <person name="Jia X.Y."/>
            <person name="Tian Z.H."/>
            <person name="Shao L."/>
            <person name="Qu X.D."/>
            <person name="Zhao Q.F."/>
            <person name="Tang J."/>
            <person name="Tang G.L."/>
            <person name="Liu W."/>
        </authorList>
    </citation>
    <scope>NUCLEOTIDE SEQUENCE</scope>
</reference>
<dbReference type="Gene3D" id="3.40.50.1820">
    <property type="entry name" value="alpha/beta hydrolase"/>
    <property type="match status" value="1"/>
</dbReference>
<evidence type="ECO:0000313" key="1">
    <source>
        <dbReference type="EMBL" id="AAZ77706.1"/>
    </source>
</evidence>
<accession>Q0R4L5</accession>
<dbReference type="InterPro" id="IPR029058">
    <property type="entry name" value="AB_hydrolase_fold"/>
</dbReference>
<dbReference type="InterPro" id="IPR010520">
    <property type="entry name" value="FrsA-like"/>
</dbReference>
<reference evidence="1" key="2">
    <citation type="submission" date="2006-08" db="EMBL/GenBank/DDBJ databases">
        <authorList>
            <person name="Jia X.-Y."/>
            <person name="Zhao Q.-F."/>
            <person name="Tian Z.-H."/>
            <person name="Tang G.-L."/>
            <person name="Liu W."/>
        </authorList>
    </citation>
    <scope>NUCLEOTIDE SEQUENCE</scope>
</reference>
<name>Q0R4L5_STRAT</name>